<name>A0A0B7FFU7_THACB</name>
<sequence>MAEAADQTMATVLHNWLNQAQENTRYDSVAAKYGLVVDTPSGMSQTGQNALRFLRSLSEHSPTFFEDQARLLSPPTPDLQLLASSPTSPPPSALATPVPAMSGPQRVQARRQQSSCSRTAAREFDEALFSLDMSPDDPLFVPNHHHTHHHRHQQRARPYPALPRIHPHPDLAPLGGSCLPPPPDPSPSLNTWDKHSAQYYAYHQQGYTSPSMAFSSPQTPDTGFAYTPTHGQPQFAASPKLEPEPSETEMNSLGGDDDRARMSALMYGSMRARAVVAANETDAQGW</sequence>
<protein>
    <submittedName>
        <fullName evidence="2">Uncharacterized protein</fullName>
    </submittedName>
</protein>
<dbReference type="EMBL" id="LN679122">
    <property type="protein sequence ID" value="CEL56500.1"/>
    <property type="molecule type" value="Genomic_DNA"/>
</dbReference>
<evidence type="ECO:0000313" key="2">
    <source>
        <dbReference type="EMBL" id="CEL56500.1"/>
    </source>
</evidence>
<feature type="region of interest" description="Disordered" evidence="1">
    <location>
        <begin position="141"/>
        <end position="161"/>
    </location>
</feature>
<dbReference type="OrthoDB" id="3204080at2759"/>
<evidence type="ECO:0000313" key="3">
    <source>
        <dbReference type="Proteomes" id="UP000059188"/>
    </source>
</evidence>
<feature type="region of interest" description="Disordered" evidence="1">
    <location>
        <begin position="227"/>
        <end position="258"/>
    </location>
</feature>
<proteinExistence type="predicted"/>
<keyword evidence="3" id="KW-1185">Reference proteome</keyword>
<evidence type="ECO:0000256" key="1">
    <source>
        <dbReference type="SAM" id="MobiDB-lite"/>
    </source>
</evidence>
<accession>A0A0B7FFU7</accession>
<dbReference type="Proteomes" id="UP000059188">
    <property type="component" value="Unassembled WGS sequence"/>
</dbReference>
<reference evidence="2 3" key="1">
    <citation type="submission" date="2014-11" db="EMBL/GenBank/DDBJ databases">
        <authorList>
            <person name="Wibberg Daniel"/>
        </authorList>
    </citation>
    <scope>NUCLEOTIDE SEQUENCE [LARGE SCALE GENOMIC DNA]</scope>
    <source>
        <strain evidence="2">Rhizoctonia solani AG1-IB 7/3/14</strain>
    </source>
</reference>
<feature type="compositionally biased region" description="Basic residues" evidence="1">
    <location>
        <begin position="143"/>
        <end position="155"/>
    </location>
</feature>
<feature type="region of interest" description="Disordered" evidence="1">
    <location>
        <begin position="69"/>
        <end position="117"/>
    </location>
</feature>
<gene>
    <name evidence="2" type="ORF">RSOLAG1IB_07849</name>
</gene>
<organism evidence="2 3">
    <name type="scientific">Thanatephorus cucumeris (strain AG1-IB / isolate 7/3/14)</name>
    <name type="common">Lettuce bottom rot fungus</name>
    <name type="synonym">Rhizoctonia solani</name>
    <dbReference type="NCBI Taxonomy" id="1108050"/>
    <lineage>
        <taxon>Eukaryota</taxon>
        <taxon>Fungi</taxon>
        <taxon>Dikarya</taxon>
        <taxon>Basidiomycota</taxon>
        <taxon>Agaricomycotina</taxon>
        <taxon>Agaricomycetes</taxon>
        <taxon>Cantharellales</taxon>
        <taxon>Ceratobasidiaceae</taxon>
        <taxon>Rhizoctonia</taxon>
        <taxon>Rhizoctonia solani AG-1</taxon>
    </lineage>
</organism>
<dbReference type="AlphaFoldDB" id="A0A0B7FFU7"/>